<dbReference type="Proteomes" id="UP000318709">
    <property type="component" value="Chromosome"/>
</dbReference>
<feature type="domain" description="UvrD-like helicase C-terminal" evidence="3">
    <location>
        <begin position="457"/>
        <end position="501"/>
    </location>
</feature>
<accession>A0A4Y6U8G8</accession>
<dbReference type="InterPro" id="IPR027785">
    <property type="entry name" value="UvrD-like_helicase_C"/>
</dbReference>
<dbReference type="PANTHER" id="PTHR11070">
    <property type="entry name" value="UVRD / RECB / PCRA DNA HELICASE FAMILY MEMBER"/>
    <property type="match status" value="1"/>
</dbReference>
<dbReference type="Gene3D" id="3.40.50.300">
    <property type="entry name" value="P-loop containing nucleotide triphosphate hydrolases"/>
    <property type="match status" value="2"/>
</dbReference>
<dbReference type="PANTHER" id="PTHR11070:SF2">
    <property type="entry name" value="ATP-DEPENDENT DNA HELICASE SRS2"/>
    <property type="match status" value="1"/>
</dbReference>
<evidence type="ECO:0000259" key="3">
    <source>
        <dbReference type="Pfam" id="PF13538"/>
    </source>
</evidence>
<reference evidence="4 5" key="1">
    <citation type="submission" date="2019-03" db="EMBL/GenBank/DDBJ databases">
        <title>The complete genome sequence of Swingsia_sp. F3b2 LMG30590(T).</title>
        <authorList>
            <person name="Chua K.-O."/>
            <person name="Chan K.-G."/>
            <person name="See-Too W.-S."/>
        </authorList>
    </citation>
    <scope>NUCLEOTIDE SEQUENCE [LARGE SCALE GENOMIC DNA]</scope>
    <source>
        <strain evidence="4 5">F3b2</strain>
    </source>
</reference>
<dbReference type="SUPFAM" id="SSF52540">
    <property type="entry name" value="P-loop containing nucleoside triphosphate hydrolases"/>
    <property type="match status" value="1"/>
</dbReference>
<protein>
    <recommendedName>
        <fullName evidence="1">DNA 3'-5' helicase II</fullName>
    </recommendedName>
</protein>
<dbReference type="EMBL" id="CP038231">
    <property type="protein sequence ID" value="QDH13484.1"/>
    <property type="molecule type" value="Genomic_DNA"/>
</dbReference>
<dbReference type="GO" id="GO:0005524">
    <property type="term" value="F:ATP binding"/>
    <property type="evidence" value="ECO:0007669"/>
    <property type="project" value="InterPro"/>
</dbReference>
<name>A0A4Y6U8G8_9PROT</name>
<feature type="region of interest" description="Disordered" evidence="2">
    <location>
        <begin position="1"/>
        <end position="53"/>
    </location>
</feature>
<gene>
    <name evidence="4" type="ORF">E3E12_03910</name>
</gene>
<dbReference type="RefSeq" id="WP_141443191.1">
    <property type="nucleotide sequence ID" value="NZ_CP038231.1"/>
</dbReference>
<dbReference type="Pfam" id="PF13604">
    <property type="entry name" value="AAA_30"/>
    <property type="match status" value="1"/>
</dbReference>
<evidence type="ECO:0000313" key="5">
    <source>
        <dbReference type="Proteomes" id="UP000318709"/>
    </source>
</evidence>
<dbReference type="Pfam" id="PF13538">
    <property type="entry name" value="UvrD_C_2"/>
    <property type="match status" value="1"/>
</dbReference>
<dbReference type="AlphaFoldDB" id="A0A4Y6U8G8"/>
<evidence type="ECO:0000256" key="2">
    <source>
        <dbReference type="SAM" id="MobiDB-lite"/>
    </source>
</evidence>
<proteinExistence type="predicted"/>
<dbReference type="OrthoDB" id="9803432at2"/>
<dbReference type="GO" id="GO:0043138">
    <property type="term" value="F:3'-5' DNA helicase activity"/>
    <property type="evidence" value="ECO:0007669"/>
    <property type="project" value="TreeGrafter"/>
</dbReference>
<dbReference type="InterPro" id="IPR027417">
    <property type="entry name" value="P-loop_NTPase"/>
</dbReference>
<keyword evidence="5" id="KW-1185">Reference proteome</keyword>
<evidence type="ECO:0000256" key="1">
    <source>
        <dbReference type="ARBA" id="ARBA00034923"/>
    </source>
</evidence>
<dbReference type="InterPro" id="IPR000212">
    <property type="entry name" value="DNA_helicase_UvrD/REP"/>
</dbReference>
<dbReference type="KEGG" id="swf:E3E12_03910"/>
<evidence type="ECO:0000313" key="4">
    <source>
        <dbReference type="EMBL" id="QDH13484.1"/>
    </source>
</evidence>
<feature type="compositionally biased region" description="Basic and acidic residues" evidence="2">
    <location>
        <begin position="1"/>
        <end position="20"/>
    </location>
</feature>
<sequence>MTADHERHHHDQTDLLEREGAPTSNALLEDRPNVGDDPSEAMLNEGDGPLPPPIHLRGKPNPISADAYKSLNTLQKEAVEHILHMKKGQFYLNGPAGTGKSFTACTAIAMLMRKKRRKGRILILCPTHIAKLQFTLRLPTAWLEGQNPPVELRTVSAFLGSGPQADKVTGRDHFPKGAFRTVEGVGIVFVDEVSMIGEYELGEISKASKDIPVVYLGDANQLLPVMKRASAHFFHGMETITLTEQMRNSGPVLKLCEELRRKLVYPQKTVRAVNEFGDVSQIIVHESRDEMIESFLIHLKNSPTPWESTYLAFTNLAVERVKRLAHHALYGDAVYCVGEFLRLGRHIPGQNGNPHLGHRGNILQVRQIIGHEQRAITRNFTTEIWKLEVYNIDMKVSGVIKCVAPEEQERFLDLLEEMYQECSRLFSEKRMEAYEELRDEVNRLKQLANLKSPFSQTIHSAQGRSIPHVFVDSYNIADLGRDRRRLMYVGCSRTQYDLHVVRVTPALQEEFRERRSKRRAAKLAGDLQAARALW</sequence>
<dbReference type="GO" id="GO:0003677">
    <property type="term" value="F:DNA binding"/>
    <property type="evidence" value="ECO:0007669"/>
    <property type="project" value="InterPro"/>
</dbReference>
<organism evidence="4 5">
    <name type="scientific">Formicincola oecophyllae</name>
    <dbReference type="NCBI Taxonomy" id="2558361"/>
    <lineage>
        <taxon>Bacteria</taxon>
        <taxon>Pseudomonadati</taxon>
        <taxon>Pseudomonadota</taxon>
        <taxon>Alphaproteobacteria</taxon>
        <taxon>Acetobacterales</taxon>
        <taxon>Acetobacteraceae</taxon>
        <taxon>Formicincola</taxon>
    </lineage>
</organism>
<dbReference type="GO" id="GO:0000725">
    <property type="term" value="P:recombinational repair"/>
    <property type="evidence" value="ECO:0007669"/>
    <property type="project" value="TreeGrafter"/>
</dbReference>